<dbReference type="SUPFAM" id="SSF58113">
    <property type="entry name" value="Apolipoprotein A-I"/>
    <property type="match status" value="1"/>
</dbReference>
<organism evidence="8 9">
    <name type="scientific">Solemya pervernicosa gill symbiont</name>
    <dbReference type="NCBI Taxonomy" id="642797"/>
    <lineage>
        <taxon>Bacteria</taxon>
        <taxon>Pseudomonadati</taxon>
        <taxon>Pseudomonadota</taxon>
        <taxon>Gammaproteobacteria</taxon>
        <taxon>sulfur-oxidizing symbionts</taxon>
    </lineage>
</organism>
<keyword evidence="9" id="KW-1185">Reference proteome</keyword>
<evidence type="ECO:0000256" key="3">
    <source>
        <dbReference type="ARBA" id="ARBA00022759"/>
    </source>
</evidence>
<keyword evidence="4" id="KW-0378">Hydrolase</keyword>
<dbReference type="GO" id="GO:0016787">
    <property type="term" value="F:hydrolase activity"/>
    <property type="evidence" value="ECO:0007669"/>
    <property type="project" value="UniProtKB-KW"/>
</dbReference>
<evidence type="ECO:0000256" key="5">
    <source>
        <dbReference type="ARBA" id="ARBA00035648"/>
    </source>
</evidence>
<sequence>MIHSMTAFARVERRDEWGSLAWELRSLNHRYLELSLRLPEELRPMEALVRERATVLLGRGKVECALFYRPSSQVAGEMAVNRDFTEKLLAAVQEVELLQGVSASYSPMELLRWPGVLESVEADMTPVIEAATGLLDGALEELKQGRAREGEKLKALIEQRCASIESVVEQVKSRLPQILAAQRERLRSRLAEVSGELDSGRLEQEMVIIAQKSDVDEELDRLMAHVAELREVLQREEPVGRRLDFLMQEFNREANTLGSKSSDAELTRSSVELKVLIEQMREQIQNIE</sequence>
<dbReference type="Pfam" id="PF08340">
    <property type="entry name" value="YicC-like_C"/>
    <property type="match status" value="1"/>
</dbReference>
<dbReference type="EMBL" id="MPRL01000001">
    <property type="protein sequence ID" value="OOZ42307.1"/>
    <property type="molecule type" value="Genomic_DNA"/>
</dbReference>
<dbReference type="PANTHER" id="PTHR30636">
    <property type="entry name" value="UPF0701 PROTEIN YICC"/>
    <property type="match status" value="1"/>
</dbReference>
<gene>
    <name evidence="8" type="ORF">BOW53_00230</name>
</gene>
<evidence type="ECO:0000259" key="7">
    <source>
        <dbReference type="Pfam" id="PF08340"/>
    </source>
</evidence>
<dbReference type="RefSeq" id="WP_078482063.1">
    <property type="nucleotide sequence ID" value="NZ_MPRL01000001.1"/>
</dbReference>
<evidence type="ECO:0000256" key="4">
    <source>
        <dbReference type="ARBA" id="ARBA00022801"/>
    </source>
</evidence>
<dbReference type="NCBIfam" id="TIGR00255">
    <property type="entry name" value="YicC/YloC family endoribonuclease"/>
    <property type="match status" value="1"/>
</dbReference>
<proteinExistence type="inferred from homology"/>
<evidence type="ECO:0000256" key="1">
    <source>
        <dbReference type="ARBA" id="ARBA00001968"/>
    </source>
</evidence>
<keyword evidence="3" id="KW-0255">Endonuclease</keyword>
<evidence type="ECO:0000313" key="9">
    <source>
        <dbReference type="Proteomes" id="UP000191110"/>
    </source>
</evidence>
<dbReference type="InterPro" id="IPR013551">
    <property type="entry name" value="YicC-like_C"/>
</dbReference>
<comment type="caution">
    <text evidence="8">The sequence shown here is derived from an EMBL/GenBank/DDBJ whole genome shotgun (WGS) entry which is preliminary data.</text>
</comment>
<dbReference type="InterPro" id="IPR005229">
    <property type="entry name" value="YicC/YloC-like"/>
</dbReference>
<dbReference type="InterPro" id="IPR013527">
    <property type="entry name" value="YicC-like_N"/>
</dbReference>
<protein>
    <submittedName>
        <fullName evidence="8">YicC family protein</fullName>
    </submittedName>
</protein>
<dbReference type="AlphaFoldDB" id="A0A1T2LB33"/>
<feature type="domain" description="Endoribonuclease YicC-like C-terminal" evidence="7">
    <location>
        <begin position="171"/>
        <end position="288"/>
    </location>
</feature>
<evidence type="ECO:0000313" key="8">
    <source>
        <dbReference type="EMBL" id="OOZ42307.1"/>
    </source>
</evidence>
<evidence type="ECO:0000259" key="6">
    <source>
        <dbReference type="Pfam" id="PF03755"/>
    </source>
</evidence>
<dbReference type="PANTHER" id="PTHR30636:SF3">
    <property type="entry name" value="UPF0701 PROTEIN YICC"/>
    <property type="match status" value="1"/>
</dbReference>
<dbReference type="Pfam" id="PF03755">
    <property type="entry name" value="YicC-like_N"/>
    <property type="match status" value="1"/>
</dbReference>
<reference evidence="8 9" key="1">
    <citation type="submission" date="2016-11" db="EMBL/GenBank/DDBJ databases">
        <title>Mixed transmission modes and dynamic genome evolution in an obligate animal-bacterial symbiosis.</title>
        <authorList>
            <person name="Russell S.L."/>
            <person name="Corbett-Detig R.B."/>
            <person name="Cavanaugh C.M."/>
        </authorList>
    </citation>
    <scope>NUCLEOTIDE SEQUENCE [LARGE SCALE GENOMIC DNA]</scope>
    <source>
        <strain evidence="8">Sveles-Q1</strain>
    </source>
</reference>
<accession>A0A1T2LB33</accession>
<comment type="cofactor">
    <cofactor evidence="1">
        <name>a divalent metal cation</name>
        <dbReference type="ChEBI" id="CHEBI:60240"/>
    </cofactor>
</comment>
<feature type="domain" description="Endoribonuclease YicC-like N-terminal" evidence="6">
    <location>
        <begin position="2"/>
        <end position="154"/>
    </location>
</feature>
<keyword evidence="2" id="KW-0540">Nuclease</keyword>
<dbReference type="OrthoDB" id="9771229at2"/>
<evidence type="ECO:0000256" key="2">
    <source>
        <dbReference type="ARBA" id="ARBA00022722"/>
    </source>
</evidence>
<dbReference type="GO" id="GO:0004521">
    <property type="term" value="F:RNA endonuclease activity"/>
    <property type="evidence" value="ECO:0007669"/>
    <property type="project" value="InterPro"/>
</dbReference>
<dbReference type="Proteomes" id="UP000191110">
    <property type="component" value="Unassembled WGS sequence"/>
</dbReference>
<name>A0A1T2LB33_9GAMM</name>
<comment type="similarity">
    <text evidence="5">Belongs to the YicC/YloC family.</text>
</comment>